<organism evidence="1 2">
    <name type="scientific">Alligator mississippiensis</name>
    <name type="common">American alligator</name>
    <dbReference type="NCBI Taxonomy" id="8496"/>
    <lineage>
        <taxon>Eukaryota</taxon>
        <taxon>Metazoa</taxon>
        <taxon>Chordata</taxon>
        <taxon>Craniata</taxon>
        <taxon>Vertebrata</taxon>
        <taxon>Euteleostomi</taxon>
        <taxon>Archelosauria</taxon>
        <taxon>Archosauria</taxon>
        <taxon>Crocodylia</taxon>
        <taxon>Alligatoridae</taxon>
        <taxon>Alligatorinae</taxon>
        <taxon>Alligator</taxon>
    </lineage>
</organism>
<gene>
    <name evidence="1" type="ORF">Y1Q_0000614</name>
</gene>
<comment type="caution">
    <text evidence="1">The sequence shown here is derived from an EMBL/GenBank/DDBJ whole genome shotgun (WGS) entry which is preliminary data.</text>
</comment>
<dbReference type="Proteomes" id="UP000050525">
    <property type="component" value="Unassembled WGS sequence"/>
</dbReference>
<accession>A0A151MBR3</accession>
<dbReference type="AlphaFoldDB" id="A0A151MBR3"/>
<reference evidence="1 2" key="1">
    <citation type="journal article" date="2012" name="Genome Biol.">
        <title>Sequencing three crocodilian genomes to illuminate the evolution of archosaurs and amniotes.</title>
        <authorList>
            <person name="St John J.A."/>
            <person name="Braun E.L."/>
            <person name="Isberg S.R."/>
            <person name="Miles L.G."/>
            <person name="Chong A.Y."/>
            <person name="Gongora J."/>
            <person name="Dalzell P."/>
            <person name="Moran C."/>
            <person name="Bed'hom B."/>
            <person name="Abzhanov A."/>
            <person name="Burgess S.C."/>
            <person name="Cooksey A.M."/>
            <person name="Castoe T.A."/>
            <person name="Crawford N.G."/>
            <person name="Densmore L.D."/>
            <person name="Drew J.C."/>
            <person name="Edwards S.V."/>
            <person name="Faircloth B.C."/>
            <person name="Fujita M.K."/>
            <person name="Greenwold M.J."/>
            <person name="Hoffmann F.G."/>
            <person name="Howard J.M."/>
            <person name="Iguchi T."/>
            <person name="Janes D.E."/>
            <person name="Khan S.Y."/>
            <person name="Kohno S."/>
            <person name="de Koning A.J."/>
            <person name="Lance S.L."/>
            <person name="McCarthy F.M."/>
            <person name="McCormack J.E."/>
            <person name="Merchant M.E."/>
            <person name="Peterson D.G."/>
            <person name="Pollock D.D."/>
            <person name="Pourmand N."/>
            <person name="Raney B.J."/>
            <person name="Roessler K.A."/>
            <person name="Sanford J.R."/>
            <person name="Sawyer R.H."/>
            <person name="Schmidt C.J."/>
            <person name="Triplett E.W."/>
            <person name="Tuberville T.D."/>
            <person name="Venegas-Anaya M."/>
            <person name="Howard J.T."/>
            <person name="Jarvis E.D."/>
            <person name="Guillette L.J.Jr."/>
            <person name="Glenn T.C."/>
            <person name="Green R.E."/>
            <person name="Ray D.A."/>
        </authorList>
    </citation>
    <scope>NUCLEOTIDE SEQUENCE [LARGE SCALE GENOMIC DNA]</scope>
    <source>
        <strain evidence="1">KSC_2009_1</strain>
    </source>
</reference>
<dbReference type="EMBL" id="AKHW03006283">
    <property type="protein sequence ID" value="KYO21963.1"/>
    <property type="molecule type" value="Genomic_DNA"/>
</dbReference>
<protein>
    <submittedName>
        <fullName evidence="1">Uncharacterized protein</fullName>
    </submittedName>
</protein>
<evidence type="ECO:0000313" key="2">
    <source>
        <dbReference type="Proteomes" id="UP000050525"/>
    </source>
</evidence>
<evidence type="ECO:0000313" key="1">
    <source>
        <dbReference type="EMBL" id="KYO21963.1"/>
    </source>
</evidence>
<keyword evidence="2" id="KW-1185">Reference proteome</keyword>
<proteinExistence type="predicted"/>
<name>A0A151MBR3_ALLMI</name>
<sequence>MWRWNSVTTRTFTYVFNFYKDVIIVWFWKTSQHDALKIQGCVIPDVLSSLLEKRGAVKKTVKKWINCKTRHLGKLMDISKELGQLSSEATENSCQGL</sequence>